<comment type="caution">
    <text evidence="1">The sequence shown here is derived from an EMBL/GenBank/DDBJ whole genome shotgun (WGS) entry which is preliminary data.</text>
</comment>
<gene>
    <name evidence="1" type="ORF">JOD01_002471</name>
</gene>
<keyword evidence="2" id="KW-1185">Reference proteome</keyword>
<proteinExistence type="predicted"/>
<dbReference type="Proteomes" id="UP000717624">
    <property type="component" value="Unassembled WGS sequence"/>
</dbReference>
<organism evidence="1 2">
    <name type="scientific">Brevibacillus fulvus</name>
    <dbReference type="NCBI Taxonomy" id="1125967"/>
    <lineage>
        <taxon>Bacteria</taxon>
        <taxon>Bacillati</taxon>
        <taxon>Bacillota</taxon>
        <taxon>Bacilli</taxon>
        <taxon>Bacillales</taxon>
        <taxon>Paenibacillaceae</taxon>
        <taxon>Brevibacillus</taxon>
    </lineage>
</organism>
<name>A0A938XZ45_9BACL</name>
<evidence type="ECO:0000313" key="2">
    <source>
        <dbReference type="Proteomes" id="UP000717624"/>
    </source>
</evidence>
<sequence>MVGTTLDDLARAGLTPEKLATILVQQIIITGGELNLDQRNISNSFNNSEFRGNLNAQGDQVEQKYTETNGISEEALAAFLSEIKKLPEGQEKTDAISDFQNLQEAVKKSNWERAKGIFKLFSETLRTSAAGVTVAKVIGLLPPLP</sequence>
<dbReference type="AlphaFoldDB" id="A0A938XZ45"/>
<evidence type="ECO:0000313" key="1">
    <source>
        <dbReference type="EMBL" id="MBM7590859.1"/>
    </source>
</evidence>
<accession>A0A938XZ45</accession>
<protein>
    <submittedName>
        <fullName evidence="1">Uncharacterized protein</fullName>
    </submittedName>
</protein>
<reference evidence="1" key="1">
    <citation type="submission" date="2021-01" db="EMBL/GenBank/DDBJ databases">
        <title>Genomic Encyclopedia of Type Strains, Phase IV (KMG-IV): sequencing the most valuable type-strain genomes for metagenomic binning, comparative biology and taxonomic classification.</title>
        <authorList>
            <person name="Goeker M."/>
        </authorList>
    </citation>
    <scope>NUCLEOTIDE SEQUENCE</scope>
    <source>
        <strain evidence="1">DSM 25523</strain>
    </source>
</reference>
<dbReference type="EMBL" id="JAFBEB010000008">
    <property type="protein sequence ID" value="MBM7590859.1"/>
    <property type="molecule type" value="Genomic_DNA"/>
</dbReference>